<comment type="caution">
    <text evidence="7">The sequence shown here is derived from an EMBL/GenBank/DDBJ whole genome shotgun (WGS) entry which is preliminary data.</text>
</comment>
<dbReference type="Pfam" id="PF00258">
    <property type="entry name" value="Flavodoxin_1"/>
    <property type="match status" value="1"/>
</dbReference>
<dbReference type="InterPro" id="IPR008333">
    <property type="entry name" value="Cbr1-like_FAD-bd_dom"/>
</dbReference>
<keyword evidence="4" id="KW-1133">Transmembrane helix</keyword>
<keyword evidence="4" id="KW-0472">Membrane</keyword>
<dbReference type="InterPro" id="IPR008254">
    <property type="entry name" value="Flavodoxin/NO_synth"/>
</dbReference>
<dbReference type="PRINTS" id="PR00371">
    <property type="entry name" value="FPNCR"/>
</dbReference>
<dbReference type="CDD" id="cd06201">
    <property type="entry name" value="SiR_like2"/>
    <property type="match status" value="1"/>
</dbReference>
<dbReference type="PROSITE" id="PS51384">
    <property type="entry name" value="FAD_FR"/>
    <property type="match status" value="1"/>
</dbReference>
<proteinExistence type="predicted"/>
<dbReference type="PANTHER" id="PTHR19384">
    <property type="entry name" value="NITRIC OXIDE SYNTHASE-RELATED"/>
    <property type="match status" value="1"/>
</dbReference>
<accession>A0ABW3Z1G9</accession>
<feature type="transmembrane region" description="Helical" evidence="4">
    <location>
        <begin position="123"/>
        <end position="144"/>
    </location>
</feature>
<sequence length="736" mass="78941">MLRQLHKFSGLLAALLVSVLAVSGAMLSLYPAMDRARAISVAEGQVTIAELAGRIAATHQGVEEIERTPSGTIIVHHLENGRPASVVVDPVTGQSLGPYERSSLERWTKNLHRSLFLGDGGRIAAALGAAAMLLLTVTGLQMTARRMGGWRHFFARARGSRSQRLHVETGRLAAAGLLLSALTALYMSAATFGLVPSKGAPPLEAPIEVSGGPHLPVEQNQALQRFDLSELRNLTFPDAADPKSAMELKTIGGAGLIDPTTGEMVAWQDQPLPQRIYGFIRMLHTGQGLWWLGLILGMTALSVPLFSATGAIVWWSGRRGRPQIAANAAAASADTIILVGSEGGSTWGFAATLHKALADAGHTVHTGPMDKLAQSYPTCRRMFILAATYGNGEAPANARSFLQRLETIAPPPAYPVAVLGFGDRQFPKFSQFSRDVEAALARNGWRFLIPAETINRQCPQEFARWGQALSAALGKTLVLDHRPATPRTLPLTLVSRRDYGAEVQAPTAVLRFAPAKRSLLERLFGRGRPSFNAGDLLGIVPPGSALPRYYSLASSSRDGFLEICVRKHPGGLCSGYLHDLRPGDTIAAFIKPNPAFRPGRGKAPVILIGAGTGVGPLAGTIRANSDARPMHLYFGGRDPRSDFLYKHEIEKWLDESRLTSLRATFSRVPGGSYVQDRLREDAGRLRALITGGAQIMVCGGREMAAGVMAALTDILAPANLDPIALKAQGRYVEDVY</sequence>
<evidence type="ECO:0000256" key="1">
    <source>
        <dbReference type="ARBA" id="ARBA00022630"/>
    </source>
</evidence>
<dbReference type="RefSeq" id="WP_374836272.1">
    <property type="nucleotide sequence ID" value="NZ_JBHEEW010000002.1"/>
</dbReference>
<dbReference type="SUPFAM" id="SSF52343">
    <property type="entry name" value="Ferredoxin reductase-like, C-terminal NADP-linked domain"/>
    <property type="match status" value="1"/>
</dbReference>
<dbReference type="PROSITE" id="PS50902">
    <property type="entry name" value="FLAVODOXIN_LIKE"/>
    <property type="match status" value="1"/>
</dbReference>
<dbReference type="InterPro" id="IPR001433">
    <property type="entry name" value="OxRdtase_FAD/NAD-bd"/>
</dbReference>
<dbReference type="SUPFAM" id="SSF52218">
    <property type="entry name" value="Flavoproteins"/>
    <property type="match status" value="1"/>
</dbReference>
<dbReference type="InterPro" id="IPR039261">
    <property type="entry name" value="FNR_nucleotide-bd"/>
</dbReference>
<dbReference type="PANTHER" id="PTHR19384:SF17">
    <property type="entry name" value="NADPH--CYTOCHROME P450 REDUCTASE"/>
    <property type="match status" value="1"/>
</dbReference>
<organism evidence="7 8">
    <name type="scientific">Mycoplana ramosa</name>
    <name type="common">Mycoplana bullata</name>
    <dbReference type="NCBI Taxonomy" id="40837"/>
    <lineage>
        <taxon>Bacteria</taxon>
        <taxon>Pseudomonadati</taxon>
        <taxon>Pseudomonadota</taxon>
        <taxon>Alphaproteobacteria</taxon>
        <taxon>Hyphomicrobiales</taxon>
        <taxon>Rhizobiaceae</taxon>
        <taxon>Mycoplana</taxon>
    </lineage>
</organism>
<keyword evidence="1" id="KW-0285">Flavoprotein</keyword>
<evidence type="ECO:0000259" key="6">
    <source>
        <dbReference type="PROSITE" id="PS51384"/>
    </source>
</evidence>
<reference evidence="8" key="1">
    <citation type="journal article" date="2019" name="Int. J. Syst. Evol. Microbiol.">
        <title>The Global Catalogue of Microorganisms (GCM) 10K type strain sequencing project: providing services to taxonomists for standard genome sequencing and annotation.</title>
        <authorList>
            <consortium name="The Broad Institute Genomics Platform"/>
            <consortium name="The Broad Institute Genome Sequencing Center for Infectious Disease"/>
            <person name="Wu L."/>
            <person name="Ma J."/>
        </authorList>
    </citation>
    <scope>NUCLEOTIDE SEQUENCE [LARGE SCALE GENOMIC DNA]</scope>
    <source>
        <strain evidence="8">CCUG 55609</strain>
    </source>
</reference>
<dbReference type="InterPro" id="IPR017927">
    <property type="entry name" value="FAD-bd_FR_type"/>
</dbReference>
<dbReference type="InterPro" id="IPR029039">
    <property type="entry name" value="Flavoprotein-like_sf"/>
</dbReference>
<evidence type="ECO:0000313" key="7">
    <source>
        <dbReference type="EMBL" id="MFD1330086.1"/>
    </source>
</evidence>
<dbReference type="Gene3D" id="3.40.50.360">
    <property type="match status" value="1"/>
</dbReference>
<dbReference type="EMBL" id="JBHTNF010000017">
    <property type="protein sequence ID" value="MFD1330086.1"/>
    <property type="molecule type" value="Genomic_DNA"/>
</dbReference>
<dbReference type="Pfam" id="PF03929">
    <property type="entry name" value="PepSY_TM"/>
    <property type="match status" value="1"/>
</dbReference>
<keyword evidence="4" id="KW-0812">Transmembrane</keyword>
<dbReference type="Gene3D" id="3.40.50.80">
    <property type="entry name" value="Nucleotide-binding domain of ferredoxin-NADP reductase (FNR) module"/>
    <property type="match status" value="1"/>
</dbReference>
<dbReference type="Pfam" id="PF00175">
    <property type="entry name" value="NAD_binding_1"/>
    <property type="match status" value="1"/>
</dbReference>
<evidence type="ECO:0000256" key="4">
    <source>
        <dbReference type="SAM" id="Phobius"/>
    </source>
</evidence>
<dbReference type="SUPFAM" id="SSF63380">
    <property type="entry name" value="Riboflavin synthase domain-like"/>
    <property type="match status" value="1"/>
</dbReference>
<dbReference type="Proteomes" id="UP001597173">
    <property type="component" value="Unassembled WGS sequence"/>
</dbReference>
<evidence type="ECO:0000256" key="3">
    <source>
        <dbReference type="ARBA" id="ARBA00023797"/>
    </source>
</evidence>
<dbReference type="Pfam" id="PF00970">
    <property type="entry name" value="FAD_binding_6"/>
    <property type="match status" value="1"/>
</dbReference>
<dbReference type="EC" id="1.6.2.4" evidence="3"/>
<evidence type="ECO:0000313" key="8">
    <source>
        <dbReference type="Proteomes" id="UP001597173"/>
    </source>
</evidence>
<dbReference type="Gene3D" id="2.40.30.10">
    <property type="entry name" value="Translation factors"/>
    <property type="match status" value="1"/>
</dbReference>
<feature type="transmembrane region" description="Helical" evidence="4">
    <location>
        <begin position="289"/>
        <end position="315"/>
    </location>
</feature>
<dbReference type="InterPro" id="IPR001709">
    <property type="entry name" value="Flavoprot_Pyr_Nucl_cyt_Rdtase"/>
</dbReference>
<evidence type="ECO:0000256" key="2">
    <source>
        <dbReference type="ARBA" id="ARBA00022643"/>
    </source>
</evidence>
<dbReference type="InterPro" id="IPR005625">
    <property type="entry name" value="PepSY-ass_TM"/>
</dbReference>
<dbReference type="InterPro" id="IPR017938">
    <property type="entry name" value="Riboflavin_synthase-like_b-brl"/>
</dbReference>
<keyword evidence="2" id="KW-0288">FMN</keyword>
<evidence type="ECO:0000259" key="5">
    <source>
        <dbReference type="PROSITE" id="PS50902"/>
    </source>
</evidence>
<feature type="transmembrane region" description="Helical" evidence="4">
    <location>
        <begin position="172"/>
        <end position="195"/>
    </location>
</feature>
<name>A0ABW3Z1G9_MYCRA</name>
<gene>
    <name evidence="7" type="ORF">ACFQ33_19535</name>
</gene>
<feature type="domain" description="FAD-binding FR-type" evidence="6">
    <location>
        <begin position="486"/>
        <end position="599"/>
    </location>
</feature>
<feature type="domain" description="Flavodoxin-like" evidence="5">
    <location>
        <begin position="335"/>
        <end position="470"/>
    </location>
</feature>
<keyword evidence="8" id="KW-1185">Reference proteome</keyword>
<protein>
    <recommendedName>
        <fullName evidence="3">NADPH--hemoprotein reductase</fullName>
        <ecNumber evidence="3">1.6.2.4</ecNumber>
    </recommendedName>
</protein>